<keyword evidence="3" id="KW-1185">Reference proteome</keyword>
<accession>A0A0W0U769</accession>
<dbReference type="Proteomes" id="UP000251942">
    <property type="component" value="Unassembled WGS sequence"/>
</dbReference>
<proteinExistence type="predicted"/>
<evidence type="ECO:0000313" key="2">
    <source>
        <dbReference type="EMBL" id="SPX59372.1"/>
    </source>
</evidence>
<dbReference type="AlphaFoldDB" id="A0A0W0U769"/>
<sequence length="498" mass="57583">MNRLRITDLEQLTGLAQDAKCTNETIAVIEIFVKAANKRSAGVHELNEDEIKEITANKTAKCLMILFFLTKNVALEFLRRKKELYRNDQVLINNIWYDIKEILVKKLLLSKDIQSYFQPCGGINSEEFNNFVNAAKIIKITDLVAEEFVSNNPENTKFRLDLRGKYEVVGNQDKRLNGEIYTLHDRKTCFHEGLYDPFKFEENQTWTAYRYLNHSEIRKLINSVFTLKYALPELTVLNNDGSYLKIPAEEIPGFMKKKLADDEIDDSLYQAVKKDYLKLFLPPLDVTTLQSIYQEIRPVIEEGERQAVQVNKPLLILLSEIHGSKESFLLHIIILLIASNMGIKHLFVETINIYHEKYGWDAQVNEIKRLMVFAQENLAMHVQDLEGNLHYKNQLSPYPYHEIPEQEFGIEAREASWIRDVTALKKANIMIVGAGHLNNLLNSELKNSYYLVPIDCTSDKDFSDMLSISQHNFIAIEKSIQHLSLDEIIAMVEKFLDS</sequence>
<dbReference type="PATRIC" id="fig|453.4.peg.478"/>
<dbReference type="OrthoDB" id="5633783at2"/>
<dbReference type="RefSeq" id="WP_058443663.1">
    <property type="nucleotide sequence ID" value="NZ_CAAAHT010000047.1"/>
</dbReference>
<evidence type="ECO:0000313" key="1">
    <source>
        <dbReference type="EMBL" id="KTD03585.1"/>
    </source>
</evidence>
<dbReference type="EMBL" id="UASS01000001">
    <property type="protein sequence ID" value="SPX59372.1"/>
    <property type="molecule type" value="Genomic_DNA"/>
</dbReference>
<dbReference type="Proteomes" id="UP000054698">
    <property type="component" value="Unassembled WGS sequence"/>
</dbReference>
<organism evidence="1 3">
    <name type="scientific">Legionella feeleii</name>
    <dbReference type="NCBI Taxonomy" id="453"/>
    <lineage>
        <taxon>Bacteria</taxon>
        <taxon>Pseudomonadati</taxon>
        <taxon>Pseudomonadota</taxon>
        <taxon>Gammaproteobacteria</taxon>
        <taxon>Legionellales</taxon>
        <taxon>Legionellaceae</taxon>
        <taxon>Legionella</taxon>
    </lineage>
</organism>
<name>A0A0W0U769_9GAMM</name>
<reference evidence="1 3" key="1">
    <citation type="submission" date="2015-11" db="EMBL/GenBank/DDBJ databases">
        <title>Genomic analysis of 38 Legionella species identifies large and diverse effector repertoires.</title>
        <authorList>
            <person name="Burstein D."/>
            <person name="Amaro F."/>
            <person name="Zusman T."/>
            <person name="Lifshitz Z."/>
            <person name="Cohen O."/>
            <person name="Gilbert J.A."/>
            <person name="Pupko T."/>
            <person name="Shuman H.A."/>
            <person name="Segal G."/>
        </authorList>
    </citation>
    <scope>NUCLEOTIDE SEQUENCE [LARGE SCALE GENOMIC DNA]</scope>
    <source>
        <strain evidence="1 3">WO-44C</strain>
    </source>
</reference>
<reference evidence="2 4" key="2">
    <citation type="submission" date="2018-06" db="EMBL/GenBank/DDBJ databases">
        <authorList>
            <consortium name="Pathogen Informatics"/>
            <person name="Doyle S."/>
        </authorList>
    </citation>
    <scope>NUCLEOTIDE SEQUENCE [LARGE SCALE GENOMIC DNA]</scope>
    <source>
        <strain evidence="2 4">NCTC12022</strain>
    </source>
</reference>
<evidence type="ECO:0000313" key="4">
    <source>
        <dbReference type="Proteomes" id="UP000251942"/>
    </source>
</evidence>
<dbReference type="EMBL" id="LNYB01000015">
    <property type="protein sequence ID" value="KTD03585.1"/>
    <property type="molecule type" value="Genomic_DNA"/>
</dbReference>
<gene>
    <name evidence="1" type="ORF">Lfee_0441</name>
    <name evidence="2" type="ORF">NCTC12022_00193</name>
</gene>
<evidence type="ECO:0000313" key="3">
    <source>
        <dbReference type="Proteomes" id="UP000054698"/>
    </source>
</evidence>
<protein>
    <submittedName>
        <fullName evidence="1">Uncharacterized protein</fullName>
    </submittedName>
</protein>